<sequence>MSSRKRKARSAVSVFVRNQRAELGTLSSQKKGGIDTQDIEIPALYPPRKVTFKYPSLSPEQAELVSISRSFLGKALNSPYYQYFRKSINPHILLETRRSYATQFMKSLVHQRPHAFPKELHSKKIKLDEEEELKNVPIFEENEESEKENEEDNEKEAEEEEEAEEEIEDDEMGMKGLWEDGNESESGGSEASI</sequence>
<name>A0AAU9K644_9CILI</name>
<accession>A0AAU9K644</accession>
<protein>
    <submittedName>
        <fullName evidence="2">Uncharacterized protein</fullName>
    </submittedName>
</protein>
<evidence type="ECO:0000313" key="3">
    <source>
        <dbReference type="Proteomes" id="UP001162131"/>
    </source>
</evidence>
<dbReference type="AlphaFoldDB" id="A0AAU9K644"/>
<keyword evidence="3" id="KW-1185">Reference proteome</keyword>
<proteinExistence type="predicted"/>
<gene>
    <name evidence="2" type="ORF">BSTOLATCC_MIC58293</name>
</gene>
<feature type="region of interest" description="Disordered" evidence="1">
    <location>
        <begin position="131"/>
        <end position="193"/>
    </location>
</feature>
<reference evidence="2" key="1">
    <citation type="submission" date="2021-09" db="EMBL/GenBank/DDBJ databases">
        <authorList>
            <consortium name="AG Swart"/>
            <person name="Singh M."/>
            <person name="Singh A."/>
            <person name="Seah K."/>
            <person name="Emmerich C."/>
        </authorList>
    </citation>
    <scope>NUCLEOTIDE SEQUENCE</scope>
    <source>
        <strain evidence="2">ATCC30299</strain>
    </source>
</reference>
<feature type="compositionally biased region" description="Acidic residues" evidence="1">
    <location>
        <begin position="140"/>
        <end position="171"/>
    </location>
</feature>
<organism evidence="2 3">
    <name type="scientific">Blepharisma stoltei</name>
    <dbReference type="NCBI Taxonomy" id="1481888"/>
    <lineage>
        <taxon>Eukaryota</taxon>
        <taxon>Sar</taxon>
        <taxon>Alveolata</taxon>
        <taxon>Ciliophora</taxon>
        <taxon>Postciliodesmatophora</taxon>
        <taxon>Heterotrichea</taxon>
        <taxon>Heterotrichida</taxon>
        <taxon>Blepharismidae</taxon>
        <taxon>Blepharisma</taxon>
    </lineage>
</organism>
<dbReference type="EMBL" id="CAJZBQ010000056">
    <property type="protein sequence ID" value="CAG9333482.1"/>
    <property type="molecule type" value="Genomic_DNA"/>
</dbReference>
<dbReference type="Proteomes" id="UP001162131">
    <property type="component" value="Unassembled WGS sequence"/>
</dbReference>
<comment type="caution">
    <text evidence="2">The sequence shown here is derived from an EMBL/GenBank/DDBJ whole genome shotgun (WGS) entry which is preliminary data.</text>
</comment>
<evidence type="ECO:0000256" key="1">
    <source>
        <dbReference type="SAM" id="MobiDB-lite"/>
    </source>
</evidence>
<evidence type="ECO:0000313" key="2">
    <source>
        <dbReference type="EMBL" id="CAG9333482.1"/>
    </source>
</evidence>
<feature type="compositionally biased region" description="Low complexity" evidence="1">
    <location>
        <begin position="184"/>
        <end position="193"/>
    </location>
</feature>